<evidence type="ECO:0000256" key="3">
    <source>
        <dbReference type="ARBA" id="ARBA00022692"/>
    </source>
</evidence>
<keyword evidence="2" id="KW-1003">Cell membrane</keyword>
<keyword evidence="5 6" id="KW-0472">Membrane</keyword>
<accession>A0A0V8JPV1</accession>
<feature type="transmembrane region" description="Helical" evidence="6">
    <location>
        <begin position="426"/>
        <end position="446"/>
    </location>
</feature>
<feature type="transmembrane region" description="Helical" evidence="6">
    <location>
        <begin position="335"/>
        <end position="353"/>
    </location>
</feature>
<feature type="transmembrane region" description="Helical" evidence="6">
    <location>
        <begin position="92"/>
        <end position="116"/>
    </location>
</feature>
<dbReference type="GO" id="GO:0022857">
    <property type="term" value="F:transmembrane transporter activity"/>
    <property type="evidence" value="ECO:0007669"/>
    <property type="project" value="InterPro"/>
</dbReference>
<dbReference type="InterPro" id="IPR002293">
    <property type="entry name" value="AA/rel_permease1"/>
</dbReference>
<dbReference type="InterPro" id="IPR050367">
    <property type="entry name" value="APC_superfamily"/>
</dbReference>
<dbReference type="RefSeq" id="WP_025908287.1">
    <property type="nucleotide sequence ID" value="NZ_KQ758632.1"/>
</dbReference>
<dbReference type="Proteomes" id="UP000053681">
    <property type="component" value="Unassembled WGS sequence"/>
</dbReference>
<feature type="transmembrane region" description="Helical" evidence="6">
    <location>
        <begin position="359"/>
        <end position="381"/>
    </location>
</feature>
<feature type="transmembrane region" description="Helical" evidence="6">
    <location>
        <begin position="164"/>
        <end position="184"/>
    </location>
</feature>
<feature type="transmembrane region" description="Helical" evidence="6">
    <location>
        <begin position="44"/>
        <end position="65"/>
    </location>
</feature>
<dbReference type="EMBL" id="LNQP01000012">
    <property type="protein sequence ID" value="KSU88972.1"/>
    <property type="molecule type" value="Genomic_DNA"/>
</dbReference>
<name>A0A0V8JPV1_9BACI</name>
<feature type="transmembrane region" description="Helical" evidence="6">
    <location>
        <begin position="238"/>
        <end position="261"/>
    </location>
</feature>
<dbReference type="PANTHER" id="PTHR42770:SF7">
    <property type="entry name" value="MEMBRANE PROTEIN"/>
    <property type="match status" value="1"/>
</dbReference>
<evidence type="ECO:0000256" key="6">
    <source>
        <dbReference type="SAM" id="Phobius"/>
    </source>
</evidence>
<dbReference type="Gene3D" id="1.20.1740.10">
    <property type="entry name" value="Amino acid/polyamine transporter I"/>
    <property type="match status" value="1"/>
</dbReference>
<dbReference type="GO" id="GO:0005886">
    <property type="term" value="C:plasma membrane"/>
    <property type="evidence" value="ECO:0007669"/>
    <property type="project" value="UniProtKB-SubCell"/>
</dbReference>
<feature type="transmembrane region" description="Helical" evidence="6">
    <location>
        <begin position="136"/>
        <end position="157"/>
    </location>
</feature>
<sequence length="474" mass="50652">MSKQPKQLDKVLSKFDVLCLAIGAMLGWGWVVLSGTWLNSAGSLGTLIAFLVGGLLVIFVGLTYAELASAMPKVGGEHVFVKRGLGKKASFVGSWAIVLGYVSVVTFEAVALPTVLDYLIPNYQTGYLWTINGWDVYLTWVLVGSVGAIILTAINYFGLKTAAFLQVVLTVAIVGIGILLIFGSGINGDTKNLDPLFIGGAGGIMTVLVMVPFLFVGFDVIPQVAEEANLPAREIGKILIISVSAAIVFYMFIALGVGMALDKGALEISQLATADAMAAAFNSPLFGKILIIGGIAGIVTSWNAFIIGGSRVIYAMAQDGMLPAWFGRLHPKYNTPSNAVIFLGALAVFAPLLGRPALVWIVDAGGLGIVIAYLMVALSFVALRKKEPQMDRPFKAGKTTFIGWLGVIFSIGFIALYMPGMPAALIWPYEWIMVLGWTLIGAYFFIKMNKGVYHSNDEEIQVNDTDSSVDAKIN</sequence>
<keyword evidence="3 6" id="KW-0812">Transmembrane</keyword>
<keyword evidence="8" id="KW-1185">Reference proteome</keyword>
<evidence type="ECO:0000256" key="5">
    <source>
        <dbReference type="ARBA" id="ARBA00023136"/>
    </source>
</evidence>
<keyword evidence="4 6" id="KW-1133">Transmembrane helix</keyword>
<evidence type="ECO:0000313" key="7">
    <source>
        <dbReference type="EMBL" id="KSU88972.1"/>
    </source>
</evidence>
<feature type="transmembrane region" description="Helical" evidence="6">
    <location>
        <begin position="401"/>
        <end position="420"/>
    </location>
</feature>
<evidence type="ECO:0000256" key="1">
    <source>
        <dbReference type="ARBA" id="ARBA00004651"/>
    </source>
</evidence>
<dbReference type="PANTHER" id="PTHR42770">
    <property type="entry name" value="AMINO ACID TRANSPORTER-RELATED"/>
    <property type="match status" value="1"/>
</dbReference>
<proteinExistence type="predicted"/>
<dbReference type="AlphaFoldDB" id="A0A0V8JPV1"/>
<dbReference type="Pfam" id="PF13520">
    <property type="entry name" value="AA_permease_2"/>
    <property type="match status" value="1"/>
</dbReference>
<comment type="subcellular location">
    <subcellularLocation>
        <location evidence="1">Cell membrane</location>
        <topology evidence="1">Multi-pass membrane protein</topology>
    </subcellularLocation>
</comment>
<feature type="transmembrane region" description="Helical" evidence="6">
    <location>
        <begin position="12"/>
        <end position="32"/>
    </location>
</feature>
<dbReference type="PIRSF" id="PIRSF006060">
    <property type="entry name" value="AA_transporter"/>
    <property type="match status" value="1"/>
</dbReference>
<reference evidence="7 8" key="1">
    <citation type="submission" date="2015-11" db="EMBL/GenBank/DDBJ databases">
        <title>Bacillus caseinolyticus sp nov.</title>
        <authorList>
            <person name="Dastager S.G."/>
            <person name="Mawlankar R."/>
        </authorList>
    </citation>
    <scope>NUCLEOTIDE SEQUENCE [LARGE SCALE GENOMIC DNA]</scope>
    <source>
        <strain evidence="7 8">SGD-V-76</strain>
    </source>
</reference>
<evidence type="ECO:0000256" key="4">
    <source>
        <dbReference type="ARBA" id="ARBA00022989"/>
    </source>
</evidence>
<evidence type="ECO:0000256" key="2">
    <source>
        <dbReference type="ARBA" id="ARBA00022475"/>
    </source>
</evidence>
<feature type="transmembrane region" description="Helical" evidence="6">
    <location>
        <begin position="196"/>
        <end position="218"/>
    </location>
</feature>
<evidence type="ECO:0000313" key="8">
    <source>
        <dbReference type="Proteomes" id="UP000053681"/>
    </source>
</evidence>
<comment type="caution">
    <text evidence="7">The sequence shown here is derived from an EMBL/GenBank/DDBJ whole genome shotgun (WGS) entry which is preliminary data.</text>
</comment>
<gene>
    <name evidence="7" type="ORF">AS180_04745</name>
</gene>
<feature type="transmembrane region" description="Helical" evidence="6">
    <location>
        <begin position="289"/>
        <end position="314"/>
    </location>
</feature>
<protein>
    <submittedName>
        <fullName evidence="7">Amino acid permease</fullName>
    </submittedName>
</protein>
<organism evidence="7 8">
    <name type="scientific">Priestia veravalensis</name>
    <dbReference type="NCBI Taxonomy" id="1414648"/>
    <lineage>
        <taxon>Bacteria</taxon>
        <taxon>Bacillati</taxon>
        <taxon>Bacillota</taxon>
        <taxon>Bacilli</taxon>
        <taxon>Bacillales</taxon>
        <taxon>Bacillaceae</taxon>
        <taxon>Priestia</taxon>
    </lineage>
</organism>